<keyword evidence="3" id="KW-1185">Reference proteome</keyword>
<dbReference type="OrthoDB" id="9796965at2"/>
<dbReference type="EMBL" id="VOOS01000004">
    <property type="protein sequence ID" value="TXB64633.1"/>
    <property type="molecule type" value="Genomic_DNA"/>
</dbReference>
<dbReference type="InterPro" id="IPR001075">
    <property type="entry name" value="NIF_FeS_clus_asmbl_NifU_C"/>
</dbReference>
<comment type="caution">
    <text evidence="2">The sequence shown here is derived from an EMBL/GenBank/DDBJ whole genome shotgun (WGS) entry which is preliminary data.</text>
</comment>
<dbReference type="PANTHER" id="PTHR11178">
    <property type="entry name" value="IRON-SULFUR CLUSTER SCAFFOLD PROTEIN NFU-RELATED"/>
    <property type="match status" value="1"/>
</dbReference>
<proteinExistence type="predicted"/>
<dbReference type="GO" id="GO:0051536">
    <property type="term" value="F:iron-sulfur cluster binding"/>
    <property type="evidence" value="ECO:0007669"/>
    <property type="project" value="InterPro"/>
</dbReference>
<organism evidence="2 3">
    <name type="scientific">Vicingus serpentipes</name>
    <dbReference type="NCBI Taxonomy" id="1926625"/>
    <lineage>
        <taxon>Bacteria</taxon>
        <taxon>Pseudomonadati</taxon>
        <taxon>Bacteroidota</taxon>
        <taxon>Flavobacteriia</taxon>
        <taxon>Flavobacteriales</taxon>
        <taxon>Vicingaceae</taxon>
        <taxon>Vicingus</taxon>
    </lineage>
</organism>
<name>A0A5C6RQW2_9FLAO</name>
<reference evidence="2 3" key="1">
    <citation type="submission" date="2019-08" db="EMBL/GenBank/DDBJ databases">
        <title>Genome of Vicingus serpentipes NCIMB 15042.</title>
        <authorList>
            <person name="Bowman J.P."/>
        </authorList>
    </citation>
    <scope>NUCLEOTIDE SEQUENCE [LARGE SCALE GENOMIC DNA]</scope>
    <source>
        <strain evidence="2 3">NCIMB 15042</strain>
    </source>
</reference>
<dbReference type="GO" id="GO:0016226">
    <property type="term" value="P:iron-sulfur cluster assembly"/>
    <property type="evidence" value="ECO:0007669"/>
    <property type="project" value="InterPro"/>
</dbReference>
<evidence type="ECO:0000313" key="3">
    <source>
        <dbReference type="Proteomes" id="UP000321721"/>
    </source>
</evidence>
<dbReference type="SUPFAM" id="SSF117916">
    <property type="entry name" value="Fe-S cluster assembly (FSCA) domain-like"/>
    <property type="match status" value="1"/>
</dbReference>
<dbReference type="GO" id="GO:0005506">
    <property type="term" value="F:iron ion binding"/>
    <property type="evidence" value="ECO:0007669"/>
    <property type="project" value="InterPro"/>
</dbReference>
<feature type="domain" description="NIF system FeS cluster assembly NifU C-terminal" evidence="1">
    <location>
        <begin position="10"/>
        <end position="76"/>
    </location>
</feature>
<dbReference type="Proteomes" id="UP000321721">
    <property type="component" value="Unassembled WGS sequence"/>
</dbReference>
<gene>
    <name evidence="2" type="ORF">FRY74_09280</name>
</gene>
<accession>A0A5C6RQW2</accession>
<dbReference type="Gene3D" id="3.30.300.130">
    <property type="entry name" value="Fe-S cluster assembly (FSCA)"/>
    <property type="match status" value="1"/>
</dbReference>
<protein>
    <submittedName>
        <fullName evidence="2">NifU family protein</fullName>
    </submittedName>
</protein>
<dbReference type="AlphaFoldDB" id="A0A5C6RQW2"/>
<dbReference type="Pfam" id="PF01106">
    <property type="entry name" value="NifU"/>
    <property type="match status" value="1"/>
</dbReference>
<evidence type="ECO:0000259" key="1">
    <source>
        <dbReference type="Pfam" id="PF01106"/>
    </source>
</evidence>
<dbReference type="RefSeq" id="WP_147100796.1">
    <property type="nucleotide sequence ID" value="NZ_VOOS01000004.1"/>
</dbReference>
<sequence>MDKKEIIDKINSALEQIRPFLIDDGGDIELIEVTDDLIVKVKLLGACKDCSMSAMTLKGGVEESIKRVIPELKAVIAIEDETVNYQ</sequence>
<dbReference type="InterPro" id="IPR034904">
    <property type="entry name" value="FSCA_dom_sf"/>
</dbReference>
<evidence type="ECO:0000313" key="2">
    <source>
        <dbReference type="EMBL" id="TXB64633.1"/>
    </source>
</evidence>